<accession>A0A6G1HTN2</accession>
<reference evidence="1" key="1">
    <citation type="journal article" date="2020" name="Stud. Mycol.">
        <title>101 Dothideomycetes genomes: a test case for predicting lifestyles and emergence of pathogens.</title>
        <authorList>
            <person name="Haridas S."/>
            <person name="Albert R."/>
            <person name="Binder M."/>
            <person name="Bloem J."/>
            <person name="Labutti K."/>
            <person name="Salamov A."/>
            <person name="Andreopoulos B."/>
            <person name="Baker S."/>
            <person name="Barry K."/>
            <person name="Bills G."/>
            <person name="Bluhm B."/>
            <person name="Cannon C."/>
            <person name="Castanera R."/>
            <person name="Culley D."/>
            <person name="Daum C."/>
            <person name="Ezra D."/>
            <person name="Gonzalez J."/>
            <person name="Henrissat B."/>
            <person name="Kuo A."/>
            <person name="Liang C."/>
            <person name="Lipzen A."/>
            <person name="Lutzoni F."/>
            <person name="Magnuson J."/>
            <person name="Mondo S."/>
            <person name="Nolan M."/>
            <person name="Ohm R."/>
            <person name="Pangilinan J."/>
            <person name="Park H.-J."/>
            <person name="Ramirez L."/>
            <person name="Alfaro M."/>
            <person name="Sun H."/>
            <person name="Tritt A."/>
            <person name="Yoshinaga Y."/>
            <person name="Zwiers L.-H."/>
            <person name="Turgeon B."/>
            <person name="Goodwin S."/>
            <person name="Spatafora J."/>
            <person name="Crous P."/>
            <person name="Grigoriev I."/>
        </authorList>
    </citation>
    <scope>NUCLEOTIDE SEQUENCE</scope>
    <source>
        <strain evidence="1">CBS 262.69</strain>
    </source>
</reference>
<evidence type="ECO:0008006" key="3">
    <source>
        <dbReference type="Google" id="ProtNLM"/>
    </source>
</evidence>
<dbReference type="EMBL" id="ML996697">
    <property type="protein sequence ID" value="KAF2399362.1"/>
    <property type="molecule type" value="Genomic_DNA"/>
</dbReference>
<proteinExistence type="predicted"/>
<keyword evidence="2" id="KW-1185">Reference proteome</keyword>
<dbReference type="Gene3D" id="3.30.70.100">
    <property type="match status" value="1"/>
</dbReference>
<organism evidence="1 2">
    <name type="scientific">Trichodelitschia bisporula</name>
    <dbReference type="NCBI Taxonomy" id="703511"/>
    <lineage>
        <taxon>Eukaryota</taxon>
        <taxon>Fungi</taxon>
        <taxon>Dikarya</taxon>
        <taxon>Ascomycota</taxon>
        <taxon>Pezizomycotina</taxon>
        <taxon>Dothideomycetes</taxon>
        <taxon>Dothideomycetes incertae sedis</taxon>
        <taxon>Phaeotrichales</taxon>
        <taxon>Phaeotrichaceae</taxon>
        <taxon>Trichodelitschia</taxon>
    </lineage>
</organism>
<protein>
    <recommendedName>
        <fullName evidence="3">ABM domain-containing protein</fullName>
    </recommendedName>
</protein>
<sequence>MGFYLFAQCNFVAGRYADWQAAYDELAVHVFNEEHTTETYYFGIPFEYKDDMDATISMFAFEVYGKREDLYETHFNSAAMQGFLKKIPSTMSTGLDLMHYSLSGGFIDKPGDKTECELMQDIRILSASPSARSAILSRFNTVLAAAEAGSPDVLTLMSFASLDDDVSARIYARFKTRAAYEAFQRRPDFVDFWMASKEDVKQMESHAYVPNGKGWLHR</sequence>
<name>A0A6G1HTN2_9PEZI</name>
<dbReference type="AlphaFoldDB" id="A0A6G1HTN2"/>
<gene>
    <name evidence="1" type="ORF">EJ06DRAFT_582713</name>
</gene>
<dbReference type="OrthoDB" id="5328688at2759"/>
<evidence type="ECO:0000313" key="2">
    <source>
        <dbReference type="Proteomes" id="UP000799640"/>
    </source>
</evidence>
<evidence type="ECO:0000313" key="1">
    <source>
        <dbReference type="EMBL" id="KAF2399362.1"/>
    </source>
</evidence>
<dbReference type="Proteomes" id="UP000799640">
    <property type="component" value="Unassembled WGS sequence"/>
</dbReference>